<dbReference type="Gene3D" id="3.40.50.300">
    <property type="entry name" value="P-loop containing nucleotide triphosphate hydrolases"/>
    <property type="match status" value="1"/>
</dbReference>
<dbReference type="GO" id="GO:0009378">
    <property type="term" value="F:four-way junction helicase activity"/>
    <property type="evidence" value="ECO:0007669"/>
    <property type="project" value="InterPro"/>
</dbReference>
<keyword evidence="7 9" id="KW-0233">DNA recombination</keyword>
<evidence type="ECO:0000313" key="11">
    <source>
        <dbReference type="EMBL" id="MCA9382158.1"/>
    </source>
</evidence>
<feature type="region of interest" description="Small ATPAse domain (RuvB-S)" evidence="9">
    <location>
        <begin position="183"/>
        <end position="253"/>
    </location>
</feature>
<dbReference type="GO" id="GO:0006281">
    <property type="term" value="P:DNA repair"/>
    <property type="evidence" value="ECO:0007669"/>
    <property type="project" value="UniProtKB-UniRule"/>
</dbReference>
<dbReference type="InterPro" id="IPR008824">
    <property type="entry name" value="RuvB-like_N"/>
</dbReference>
<proteinExistence type="inferred from homology"/>
<sequence length="340" mass="38050">MTKILSTKTISKEEELIEKSLRPKTFDEVIGRENEKKRLRIMIESAKKRGDSLDHIIFHGPPGLGKTTFAHVIANDMGAGLRVTSGPAIERAGDLAAILTNLKDGEVLFIDEIHRINKLVEEVLYSAMEDYVLDIVVGKGPSAKTLRLDLPKFTLIGATTRMGLLGGPLRDRFGAQIRLDFMEPEELKELVLQKATYLQVEIDDDAAYEIAVRSRRTARIAIRLLKRVRDHAHVESDGKVDKDIVIKALELHNIDATGLDELDRQILSIIIDNYDGGPVGLSTISAGISEDVDTIEDVYEPFLLREGFLKRTARGRVATKKAYKHLDKLDLYEDSQNKLL</sequence>
<keyword evidence="8 9" id="KW-0234">DNA repair</keyword>
<gene>
    <name evidence="9 11" type="primary">ruvB</name>
    <name evidence="11" type="ORF">KC660_01995</name>
</gene>
<dbReference type="CDD" id="cd00009">
    <property type="entry name" value="AAA"/>
    <property type="match status" value="1"/>
</dbReference>
<dbReference type="Gene3D" id="1.10.8.60">
    <property type="match status" value="1"/>
</dbReference>
<dbReference type="HAMAP" id="MF_00016">
    <property type="entry name" value="DNA_HJ_migration_RuvB"/>
    <property type="match status" value="1"/>
</dbReference>
<dbReference type="InterPro" id="IPR041445">
    <property type="entry name" value="AAA_lid_4"/>
</dbReference>
<dbReference type="SUPFAM" id="SSF46785">
    <property type="entry name" value="Winged helix' DNA-binding domain"/>
    <property type="match status" value="1"/>
</dbReference>
<feature type="binding site" evidence="9">
    <location>
        <position position="311"/>
    </location>
    <ligand>
        <name>DNA</name>
        <dbReference type="ChEBI" id="CHEBI:16991"/>
    </ligand>
</feature>
<dbReference type="EMBL" id="JAGQLG010000072">
    <property type="protein sequence ID" value="MCA9382158.1"/>
    <property type="molecule type" value="Genomic_DNA"/>
</dbReference>
<feature type="binding site" evidence="9">
    <location>
        <position position="68"/>
    </location>
    <ligand>
        <name>ATP</name>
        <dbReference type="ChEBI" id="CHEBI:30616"/>
    </ligand>
</feature>
<keyword evidence="5 9" id="KW-0067">ATP-binding</keyword>
<comment type="function">
    <text evidence="9">The RuvA-RuvB-RuvC complex processes Holliday junction (HJ) DNA during genetic recombination and DNA repair, while the RuvA-RuvB complex plays an important role in the rescue of blocked DNA replication forks via replication fork reversal (RFR). RuvA specifically binds to HJ cruciform DNA, conferring on it an open structure. The RuvB hexamer acts as an ATP-dependent pump, pulling dsDNA into and through the RuvAB complex. RuvB forms 2 homohexamers on either side of HJ DNA bound by 1 or 2 RuvA tetramers; 4 subunits per hexamer contact DNA at a time. Coordinated motions by a converter formed by DNA-disengaged RuvB subunits stimulates ATP hydrolysis and nucleotide exchange. Immobilization of the converter enables RuvB to convert the ATP-contained energy into a lever motion, pulling 2 nucleotides of DNA out of the RuvA tetramer per ATP hydrolyzed, thus driving DNA branch migration. The RuvB motors rotate together with the DNA substrate, which together with the progressing nucleotide cycle form the mechanistic basis for DNA recombination by continuous HJ branch migration. Branch migration allows RuvC to scan DNA until it finds its consensus sequence, where it cleaves and resolves cruciform DNA.</text>
</comment>
<feature type="binding site" evidence="9">
    <location>
        <position position="22"/>
    </location>
    <ligand>
        <name>ATP</name>
        <dbReference type="ChEBI" id="CHEBI:30616"/>
    </ligand>
</feature>
<evidence type="ECO:0000256" key="4">
    <source>
        <dbReference type="ARBA" id="ARBA00022801"/>
    </source>
</evidence>
<comment type="similarity">
    <text evidence="9">Belongs to the RuvB family.</text>
</comment>
<dbReference type="SUPFAM" id="SSF52540">
    <property type="entry name" value="P-loop containing nucleoside triphosphate hydrolases"/>
    <property type="match status" value="1"/>
</dbReference>
<keyword evidence="11" id="KW-0347">Helicase</keyword>
<dbReference type="SMART" id="SM00382">
    <property type="entry name" value="AAA"/>
    <property type="match status" value="1"/>
</dbReference>
<feature type="binding site" evidence="9">
    <location>
        <begin position="129"/>
        <end position="131"/>
    </location>
    <ligand>
        <name>ATP</name>
        <dbReference type="ChEBI" id="CHEBI:30616"/>
    </ligand>
</feature>
<dbReference type="Pfam" id="PF05491">
    <property type="entry name" value="WHD_RuvB"/>
    <property type="match status" value="1"/>
</dbReference>
<dbReference type="GO" id="GO:0048476">
    <property type="term" value="C:Holliday junction resolvase complex"/>
    <property type="evidence" value="ECO:0007669"/>
    <property type="project" value="UniProtKB-UniRule"/>
</dbReference>
<keyword evidence="6 9" id="KW-0238">DNA-binding</keyword>
<keyword evidence="2 9" id="KW-0547">Nucleotide-binding</keyword>
<evidence type="ECO:0000313" key="12">
    <source>
        <dbReference type="Proteomes" id="UP000782843"/>
    </source>
</evidence>
<protein>
    <recommendedName>
        <fullName evidence="9">Holliday junction branch migration complex subunit RuvB</fullName>
        <ecNumber evidence="9">3.6.4.-</ecNumber>
    </recommendedName>
</protein>
<reference evidence="11" key="1">
    <citation type="submission" date="2020-04" db="EMBL/GenBank/DDBJ databases">
        <authorList>
            <person name="Zhang T."/>
        </authorList>
    </citation>
    <scope>NUCLEOTIDE SEQUENCE</scope>
    <source>
        <strain evidence="11">HKST-UBA10</strain>
    </source>
</reference>
<evidence type="ECO:0000259" key="10">
    <source>
        <dbReference type="SMART" id="SM00382"/>
    </source>
</evidence>
<dbReference type="EC" id="3.6.4.-" evidence="9"/>
<dbReference type="InterPro" id="IPR027417">
    <property type="entry name" value="P-loop_NTPase"/>
</dbReference>
<dbReference type="GO" id="GO:0016787">
    <property type="term" value="F:hydrolase activity"/>
    <property type="evidence" value="ECO:0007669"/>
    <property type="project" value="UniProtKB-KW"/>
</dbReference>
<feature type="binding site" evidence="9">
    <location>
        <position position="67"/>
    </location>
    <ligand>
        <name>ATP</name>
        <dbReference type="ChEBI" id="CHEBI:30616"/>
    </ligand>
</feature>
<accession>A0A955L3G4</accession>
<dbReference type="InterPro" id="IPR003593">
    <property type="entry name" value="AAA+_ATPase"/>
</dbReference>
<dbReference type="NCBIfam" id="NF000868">
    <property type="entry name" value="PRK00080.1"/>
    <property type="match status" value="1"/>
</dbReference>
<reference evidence="11" key="2">
    <citation type="journal article" date="2021" name="Microbiome">
        <title>Successional dynamics and alternative stable states in a saline activated sludge microbial community over 9 years.</title>
        <authorList>
            <person name="Wang Y."/>
            <person name="Ye J."/>
            <person name="Ju F."/>
            <person name="Liu L."/>
            <person name="Boyd J.A."/>
            <person name="Deng Y."/>
            <person name="Parks D.H."/>
            <person name="Jiang X."/>
            <person name="Yin X."/>
            <person name="Woodcroft B.J."/>
            <person name="Tyson G.W."/>
            <person name="Hugenholtz P."/>
            <person name="Polz M.F."/>
            <person name="Zhang T."/>
        </authorList>
    </citation>
    <scope>NUCLEOTIDE SEQUENCE</scope>
    <source>
        <strain evidence="11">HKST-UBA10</strain>
    </source>
</reference>
<feature type="binding site" evidence="9">
    <location>
        <position position="219"/>
    </location>
    <ligand>
        <name>ATP</name>
        <dbReference type="ChEBI" id="CHEBI:30616"/>
    </ligand>
</feature>
<comment type="subunit">
    <text evidence="9">Homohexamer. Forms an RuvA(8)-RuvB(12)-Holliday junction (HJ) complex. HJ DNA is sandwiched between 2 RuvA tetramers; dsDNA enters through RuvA and exits via RuvB. An RuvB hexamer assembles on each DNA strand where it exits the tetramer. Each RuvB hexamer is contacted by two RuvA subunits (via domain III) on 2 adjacent RuvB subunits; this complex drives branch migration. In the full resolvosome a probable DNA-RuvA(4)-RuvB(12)-RuvC(2) complex forms which resolves the HJ.</text>
</comment>
<evidence type="ECO:0000256" key="1">
    <source>
        <dbReference type="ARBA" id="ARBA00022490"/>
    </source>
</evidence>
<dbReference type="GO" id="GO:0005524">
    <property type="term" value="F:ATP binding"/>
    <property type="evidence" value="ECO:0007669"/>
    <property type="project" value="UniProtKB-UniRule"/>
</dbReference>
<name>A0A955L3G4_9BACT</name>
<dbReference type="PANTHER" id="PTHR42848:SF1">
    <property type="entry name" value="HOLLIDAY JUNCTION BRANCH MIGRATION COMPLEX SUBUNIT RUVB"/>
    <property type="match status" value="1"/>
</dbReference>
<dbReference type="Pfam" id="PF17864">
    <property type="entry name" value="AAA_lid_4"/>
    <property type="match status" value="1"/>
</dbReference>
<dbReference type="GO" id="GO:0006310">
    <property type="term" value="P:DNA recombination"/>
    <property type="evidence" value="ECO:0007669"/>
    <property type="project" value="UniProtKB-UniRule"/>
</dbReference>
<comment type="caution">
    <text evidence="9">Lacks conserved residue(s) required for the propagation of feature annotation.</text>
</comment>
<feature type="binding site" evidence="9">
    <location>
        <position position="316"/>
    </location>
    <ligand>
        <name>DNA</name>
        <dbReference type="ChEBI" id="CHEBI:16991"/>
    </ligand>
</feature>
<feature type="binding site" evidence="9">
    <location>
        <position position="67"/>
    </location>
    <ligand>
        <name>Mg(2+)</name>
        <dbReference type="ChEBI" id="CHEBI:18420"/>
    </ligand>
</feature>
<evidence type="ECO:0000256" key="8">
    <source>
        <dbReference type="ARBA" id="ARBA00023204"/>
    </source>
</evidence>
<dbReference type="InterPro" id="IPR036388">
    <property type="entry name" value="WH-like_DNA-bd_sf"/>
</dbReference>
<keyword evidence="4 9" id="KW-0378">Hydrolase</keyword>
<feature type="binding site" evidence="9">
    <location>
        <position position="66"/>
    </location>
    <ligand>
        <name>ATP</name>
        <dbReference type="ChEBI" id="CHEBI:30616"/>
    </ligand>
</feature>
<comment type="subcellular location">
    <subcellularLocation>
        <location evidence="9">Cytoplasm</location>
    </subcellularLocation>
</comment>
<feature type="binding site" evidence="9">
    <location>
        <position position="63"/>
    </location>
    <ligand>
        <name>ATP</name>
        <dbReference type="ChEBI" id="CHEBI:30616"/>
    </ligand>
</feature>
<dbReference type="Pfam" id="PF05496">
    <property type="entry name" value="RuvB_N"/>
    <property type="match status" value="1"/>
</dbReference>
<organism evidence="11 12">
    <name type="scientific">Candidatus Dojkabacteria bacterium</name>
    <dbReference type="NCBI Taxonomy" id="2099670"/>
    <lineage>
        <taxon>Bacteria</taxon>
        <taxon>Candidatus Dojkabacteria</taxon>
    </lineage>
</organism>
<dbReference type="PANTHER" id="PTHR42848">
    <property type="match status" value="1"/>
</dbReference>
<feature type="region of interest" description="Head domain (RuvB-H)" evidence="9">
    <location>
        <begin position="256"/>
        <end position="340"/>
    </location>
</feature>
<dbReference type="Proteomes" id="UP000782843">
    <property type="component" value="Unassembled WGS sequence"/>
</dbReference>
<evidence type="ECO:0000256" key="6">
    <source>
        <dbReference type="ARBA" id="ARBA00023125"/>
    </source>
</evidence>
<feature type="domain" description="AAA+ ATPase" evidence="10">
    <location>
        <begin position="52"/>
        <end position="183"/>
    </location>
</feature>
<evidence type="ECO:0000256" key="5">
    <source>
        <dbReference type="ARBA" id="ARBA00022840"/>
    </source>
</evidence>
<comment type="caution">
    <text evidence="11">The sequence shown here is derived from an EMBL/GenBank/DDBJ whole genome shotgun (WGS) entry which is preliminary data.</text>
</comment>
<dbReference type="InterPro" id="IPR036390">
    <property type="entry name" value="WH_DNA-bd_sf"/>
</dbReference>
<dbReference type="NCBIfam" id="TIGR00635">
    <property type="entry name" value="ruvB"/>
    <property type="match status" value="1"/>
</dbReference>
<dbReference type="InterPro" id="IPR004605">
    <property type="entry name" value="DNA_helicase_Holl-junc_RuvB"/>
</dbReference>
<feature type="binding site" evidence="9">
    <location>
        <position position="172"/>
    </location>
    <ligand>
        <name>ATP</name>
        <dbReference type="ChEBI" id="CHEBI:30616"/>
    </ligand>
</feature>
<dbReference type="Gene3D" id="1.10.10.10">
    <property type="entry name" value="Winged helix-like DNA-binding domain superfamily/Winged helix DNA-binding domain"/>
    <property type="match status" value="1"/>
</dbReference>
<evidence type="ECO:0000256" key="7">
    <source>
        <dbReference type="ARBA" id="ARBA00023172"/>
    </source>
</evidence>
<comment type="domain">
    <text evidence="9">Has 3 domains, the large (RuvB-L) and small ATPase (RuvB-S) domains and the C-terminal head (RuvB-H) domain. The head domain binds DNA, while the ATPase domains jointly bind ATP, ADP or are empty depending on the state of the subunit in the translocation cycle. During a single DNA translocation step the structure of each domain remains the same, but their relative positions change.</text>
</comment>
<comment type="catalytic activity">
    <reaction evidence="9">
        <text>ATP + H2O = ADP + phosphate + H(+)</text>
        <dbReference type="Rhea" id="RHEA:13065"/>
        <dbReference type="ChEBI" id="CHEBI:15377"/>
        <dbReference type="ChEBI" id="CHEBI:15378"/>
        <dbReference type="ChEBI" id="CHEBI:30616"/>
        <dbReference type="ChEBI" id="CHEBI:43474"/>
        <dbReference type="ChEBI" id="CHEBI:456216"/>
    </reaction>
</comment>
<dbReference type="GO" id="GO:0005737">
    <property type="term" value="C:cytoplasm"/>
    <property type="evidence" value="ECO:0007669"/>
    <property type="project" value="UniProtKB-SubCell"/>
</dbReference>
<feature type="binding site" evidence="9">
    <location>
        <position position="21"/>
    </location>
    <ligand>
        <name>ATP</name>
        <dbReference type="ChEBI" id="CHEBI:30616"/>
    </ligand>
</feature>
<evidence type="ECO:0000256" key="3">
    <source>
        <dbReference type="ARBA" id="ARBA00022763"/>
    </source>
</evidence>
<dbReference type="AlphaFoldDB" id="A0A955L3G4"/>
<keyword evidence="3 9" id="KW-0227">DNA damage</keyword>
<keyword evidence="1 9" id="KW-0963">Cytoplasm</keyword>
<dbReference type="GO" id="GO:0000400">
    <property type="term" value="F:four-way junction DNA binding"/>
    <property type="evidence" value="ECO:0007669"/>
    <property type="project" value="UniProtKB-UniRule"/>
</dbReference>
<evidence type="ECO:0000256" key="9">
    <source>
        <dbReference type="HAMAP-Rule" id="MF_00016"/>
    </source>
</evidence>
<evidence type="ECO:0000256" key="2">
    <source>
        <dbReference type="ARBA" id="ARBA00022741"/>
    </source>
</evidence>
<dbReference type="InterPro" id="IPR008823">
    <property type="entry name" value="RuvB_wg_C"/>
</dbReference>